<keyword evidence="4 12" id="KW-0812">Transmembrane</keyword>
<feature type="transmembrane region" description="Helical" evidence="12">
    <location>
        <begin position="450"/>
        <end position="475"/>
    </location>
</feature>
<proteinExistence type="predicted"/>
<feature type="transmembrane region" description="Helical" evidence="12">
    <location>
        <begin position="288"/>
        <end position="310"/>
    </location>
</feature>
<dbReference type="InterPro" id="IPR032675">
    <property type="entry name" value="LRR_dom_sf"/>
</dbReference>
<accession>A0A4W3GP77</accession>
<dbReference type="PROSITE" id="PS50262">
    <property type="entry name" value="G_PROTEIN_RECEP_F1_2"/>
    <property type="match status" value="1"/>
</dbReference>
<reference evidence="15" key="1">
    <citation type="journal article" date="2006" name="Science">
        <title>Ancient noncoding elements conserved in the human genome.</title>
        <authorList>
            <person name="Venkatesh B."/>
            <person name="Kirkness E.F."/>
            <person name="Loh Y.H."/>
            <person name="Halpern A.L."/>
            <person name="Lee A.P."/>
            <person name="Johnson J."/>
            <person name="Dandona N."/>
            <person name="Viswanathan L.D."/>
            <person name="Tay A."/>
            <person name="Venter J.C."/>
            <person name="Strausberg R.L."/>
            <person name="Brenner S."/>
        </authorList>
    </citation>
    <scope>NUCLEOTIDE SEQUENCE [LARGE SCALE GENOMIC DNA]</scope>
</reference>
<evidence type="ECO:0000256" key="2">
    <source>
        <dbReference type="ARBA" id="ARBA00022475"/>
    </source>
</evidence>
<dbReference type="PANTHER" id="PTHR24372:SF1">
    <property type="entry name" value="LUTROPIN-CHORIOGONADOTROPIC HORMONE RECEPTOR"/>
    <property type="match status" value="1"/>
</dbReference>
<evidence type="ECO:0000256" key="11">
    <source>
        <dbReference type="ARBA" id="ARBA00023224"/>
    </source>
</evidence>
<dbReference type="Pfam" id="PF00001">
    <property type="entry name" value="7tm_1"/>
    <property type="match status" value="1"/>
</dbReference>
<reference evidence="15" key="3">
    <citation type="journal article" date="2014" name="Nature">
        <title>Elephant shark genome provides unique insights into gnathostome evolution.</title>
        <authorList>
            <consortium name="International Elephant Shark Genome Sequencing Consortium"/>
            <person name="Venkatesh B."/>
            <person name="Lee A.P."/>
            <person name="Ravi V."/>
            <person name="Maurya A.K."/>
            <person name="Lian M.M."/>
            <person name="Swann J.B."/>
            <person name="Ohta Y."/>
            <person name="Flajnik M.F."/>
            <person name="Sutoh Y."/>
            <person name="Kasahara M."/>
            <person name="Hoon S."/>
            <person name="Gangu V."/>
            <person name="Roy S.W."/>
            <person name="Irimia M."/>
            <person name="Korzh V."/>
            <person name="Kondrychyn I."/>
            <person name="Lim Z.W."/>
            <person name="Tay B.H."/>
            <person name="Tohari S."/>
            <person name="Kong K.W."/>
            <person name="Ho S."/>
            <person name="Lorente-Galdos B."/>
            <person name="Quilez J."/>
            <person name="Marques-Bonet T."/>
            <person name="Raney B.J."/>
            <person name="Ingham P.W."/>
            <person name="Tay A."/>
            <person name="Hillier L.W."/>
            <person name="Minx P."/>
            <person name="Boehm T."/>
            <person name="Wilson R.K."/>
            <person name="Brenner S."/>
            <person name="Warren W.C."/>
        </authorList>
    </citation>
    <scope>NUCLEOTIDE SEQUENCE [LARGE SCALE GENOMIC DNA]</scope>
</reference>
<dbReference type="PANTHER" id="PTHR24372">
    <property type="entry name" value="GLYCOPROTEIN HORMONE RECEPTOR"/>
    <property type="match status" value="1"/>
</dbReference>
<comment type="subcellular location">
    <subcellularLocation>
        <location evidence="1">Cell membrane</location>
        <topology evidence="1">Multi-pass membrane protein</topology>
    </subcellularLocation>
</comment>
<evidence type="ECO:0000259" key="13">
    <source>
        <dbReference type="PROSITE" id="PS50262"/>
    </source>
</evidence>
<dbReference type="GeneTree" id="ENSGT00940000157364"/>
<feature type="transmembrane region" description="Helical" evidence="12">
    <location>
        <begin position="530"/>
        <end position="550"/>
    </location>
</feature>
<dbReference type="SUPFAM" id="SSF81321">
    <property type="entry name" value="Family A G protein-coupled receptor-like"/>
    <property type="match status" value="1"/>
</dbReference>
<reference evidence="15" key="2">
    <citation type="journal article" date="2007" name="PLoS Biol.">
        <title>Survey sequencing and comparative analysis of the elephant shark (Callorhinchus milii) genome.</title>
        <authorList>
            <person name="Venkatesh B."/>
            <person name="Kirkness E.F."/>
            <person name="Loh Y.H."/>
            <person name="Halpern A.L."/>
            <person name="Lee A.P."/>
            <person name="Johnson J."/>
            <person name="Dandona N."/>
            <person name="Viswanathan L.D."/>
            <person name="Tay A."/>
            <person name="Venter J.C."/>
            <person name="Strausberg R.L."/>
            <person name="Brenner S."/>
        </authorList>
    </citation>
    <scope>NUCLEOTIDE SEQUENCE [LARGE SCALE GENOMIC DNA]</scope>
</reference>
<keyword evidence="11" id="KW-0807">Transducer</keyword>
<dbReference type="GO" id="GO:0008584">
    <property type="term" value="P:male gonad development"/>
    <property type="evidence" value="ECO:0007669"/>
    <property type="project" value="TreeGrafter"/>
</dbReference>
<evidence type="ECO:0000313" key="15">
    <source>
        <dbReference type="Proteomes" id="UP000314986"/>
    </source>
</evidence>
<name>A0A4W3GP77_CALMI</name>
<feature type="transmembrane region" description="Helical" evidence="12">
    <location>
        <begin position="322"/>
        <end position="344"/>
    </location>
</feature>
<dbReference type="GO" id="GO:0004964">
    <property type="term" value="F:luteinizing hormone receptor activity"/>
    <property type="evidence" value="ECO:0007669"/>
    <property type="project" value="TreeGrafter"/>
</dbReference>
<reference evidence="14" key="5">
    <citation type="submission" date="2025-09" db="UniProtKB">
        <authorList>
            <consortium name="Ensembl"/>
        </authorList>
    </citation>
    <scope>IDENTIFICATION</scope>
</reference>
<keyword evidence="6 12" id="KW-1133">Transmembrane helix</keyword>
<dbReference type="InterPro" id="IPR002131">
    <property type="entry name" value="Gphrmn_rcpt_fam"/>
</dbReference>
<evidence type="ECO:0000256" key="10">
    <source>
        <dbReference type="ARBA" id="ARBA00023170"/>
    </source>
</evidence>
<dbReference type="FunFam" id="1.20.1070.10:FF:000019">
    <property type="entry name" value="Lutropin-choriogonadotropic hormone receptor"/>
    <property type="match status" value="1"/>
</dbReference>
<dbReference type="Gene3D" id="3.80.10.10">
    <property type="entry name" value="Ribonuclease Inhibitor"/>
    <property type="match status" value="1"/>
</dbReference>
<dbReference type="InterPro" id="IPR017452">
    <property type="entry name" value="GPCR_Rhodpsn_7TM"/>
</dbReference>
<dbReference type="GO" id="GO:0007189">
    <property type="term" value="P:adenylate cyclase-activating G protein-coupled receptor signaling pathway"/>
    <property type="evidence" value="ECO:0007669"/>
    <property type="project" value="TreeGrafter"/>
</dbReference>
<evidence type="ECO:0000256" key="8">
    <source>
        <dbReference type="ARBA" id="ARBA00023136"/>
    </source>
</evidence>
<dbReference type="GO" id="GO:0009755">
    <property type="term" value="P:hormone-mediated signaling pathway"/>
    <property type="evidence" value="ECO:0007669"/>
    <property type="project" value="TreeGrafter"/>
</dbReference>
<organism evidence="14 15">
    <name type="scientific">Callorhinchus milii</name>
    <name type="common">Ghost shark</name>
    <dbReference type="NCBI Taxonomy" id="7868"/>
    <lineage>
        <taxon>Eukaryota</taxon>
        <taxon>Metazoa</taxon>
        <taxon>Chordata</taxon>
        <taxon>Craniata</taxon>
        <taxon>Vertebrata</taxon>
        <taxon>Chondrichthyes</taxon>
        <taxon>Holocephali</taxon>
        <taxon>Chimaeriformes</taxon>
        <taxon>Callorhinchidae</taxon>
        <taxon>Callorhinchus</taxon>
    </lineage>
</organism>
<dbReference type="AlphaFoldDB" id="A0A4W3GP77"/>
<dbReference type="Gene3D" id="1.20.1070.10">
    <property type="entry name" value="Rhodopsin 7-helix transmembrane proteins"/>
    <property type="match status" value="1"/>
</dbReference>
<dbReference type="PROSITE" id="PS00237">
    <property type="entry name" value="G_PROTEIN_RECEP_F1_1"/>
    <property type="match status" value="1"/>
</dbReference>
<dbReference type="PRINTS" id="PR00237">
    <property type="entry name" value="GPCRRHODOPSN"/>
</dbReference>
<keyword evidence="8 12" id="KW-0472">Membrane</keyword>
<reference evidence="14" key="4">
    <citation type="submission" date="2025-08" db="UniProtKB">
        <authorList>
            <consortium name="Ensembl"/>
        </authorList>
    </citation>
    <scope>IDENTIFICATION</scope>
</reference>
<dbReference type="SUPFAM" id="SSF52058">
    <property type="entry name" value="L domain-like"/>
    <property type="match status" value="1"/>
</dbReference>
<evidence type="ECO:0000313" key="14">
    <source>
        <dbReference type="Ensembl" id="ENSCMIP00000005331.1"/>
    </source>
</evidence>
<feature type="transmembrane region" description="Helical" evidence="12">
    <location>
        <begin position="407"/>
        <end position="430"/>
    </location>
</feature>
<feature type="transmembrane region" description="Helical" evidence="12">
    <location>
        <begin position="496"/>
        <end position="518"/>
    </location>
</feature>
<evidence type="ECO:0000256" key="3">
    <source>
        <dbReference type="ARBA" id="ARBA00022614"/>
    </source>
</evidence>
<evidence type="ECO:0000256" key="1">
    <source>
        <dbReference type="ARBA" id="ARBA00004651"/>
    </source>
</evidence>
<keyword evidence="5" id="KW-0677">Repeat</keyword>
<dbReference type="GO" id="GO:0008528">
    <property type="term" value="F:G protein-coupled peptide receptor activity"/>
    <property type="evidence" value="ECO:0007669"/>
    <property type="project" value="TreeGrafter"/>
</dbReference>
<keyword evidence="2" id="KW-1003">Cell membrane</keyword>
<keyword evidence="9" id="KW-1015">Disulfide bond</keyword>
<dbReference type="Proteomes" id="UP000314986">
    <property type="component" value="Unassembled WGS sequence"/>
</dbReference>
<protein>
    <submittedName>
        <fullName evidence="14">Luteinizing hormone/choriogonadotropin receptor</fullName>
    </submittedName>
</protein>
<keyword evidence="3" id="KW-0433">Leucine-rich repeat</keyword>
<dbReference type="InterPro" id="IPR000276">
    <property type="entry name" value="GPCR_Rhodpsn"/>
</dbReference>
<keyword evidence="10" id="KW-0675">Receptor</keyword>
<evidence type="ECO:0000256" key="9">
    <source>
        <dbReference type="ARBA" id="ARBA00023157"/>
    </source>
</evidence>
<feature type="transmembrane region" description="Helical" evidence="12">
    <location>
        <begin position="364"/>
        <end position="386"/>
    </location>
</feature>
<dbReference type="Ensembl" id="ENSCMIT00000005515.1">
    <property type="protein sequence ID" value="ENSCMIP00000005331.1"/>
    <property type="gene ID" value="ENSCMIG00000003099.1"/>
</dbReference>
<feature type="domain" description="G-protein coupled receptors family 1 profile" evidence="13">
    <location>
        <begin position="300"/>
        <end position="547"/>
    </location>
</feature>
<keyword evidence="15" id="KW-1185">Reference proteome</keyword>
<evidence type="ECO:0000256" key="7">
    <source>
        <dbReference type="ARBA" id="ARBA00023040"/>
    </source>
</evidence>
<keyword evidence="7" id="KW-0297">G-protein coupled receptor</keyword>
<dbReference type="GO" id="GO:0001541">
    <property type="term" value="P:ovarian follicle development"/>
    <property type="evidence" value="ECO:0007669"/>
    <property type="project" value="TreeGrafter"/>
</dbReference>
<evidence type="ECO:0000256" key="4">
    <source>
        <dbReference type="ARBA" id="ARBA00022692"/>
    </source>
</evidence>
<evidence type="ECO:0000256" key="5">
    <source>
        <dbReference type="ARBA" id="ARBA00022737"/>
    </source>
</evidence>
<dbReference type="GO" id="GO:0022602">
    <property type="term" value="P:ovulation cycle process"/>
    <property type="evidence" value="ECO:0007669"/>
    <property type="project" value="TreeGrafter"/>
</dbReference>
<dbReference type="PRINTS" id="PR00373">
    <property type="entry name" value="GLYCHORMONER"/>
</dbReference>
<dbReference type="GO" id="GO:0007200">
    <property type="term" value="P:phospholipase C-activating G protein-coupled receptor signaling pathway"/>
    <property type="evidence" value="ECO:0007669"/>
    <property type="project" value="TreeGrafter"/>
</dbReference>
<sequence>YTGRISLLFFFALELHPTFPLPRALPCLFRKHVSRPSSLTLRIATLLPLPSLCFIVLLSVLESVLSLLSAEMNTYSELFSQTRSICNTGIQFFPDLTHIHSIASNFILEICDNLNILNIPENAFQGMNNDSLTLKLYRNGFIDVQSQAFNGTKLDKLDVSSTALEFLPSYGLEHIQKLTARFVYSLKRFPPLEKFTNLLEANLTYPSHCCAFKKWEKNSIPLFNFSKSCGTATRKATQDQELSNMDEMIDGNAFDYGFCHGKAILVCTPEPDVFNPCEDIMGYDILRVLIWFINILAIVGNLIVFVVLVISQNKLTVQRFLMCNLAFADLCMGLYLLLIAAVDMNTKSQYYNYAIDWQTGAGCASAGFFTVFSSELSVYTLTMITFERWHTITHAMQLDRKLQLRHAVVIMCGGWVFALILAVLPLVGISSYMKVSICLPMDVESLVSQIYVILILVLNVIAFVVICVCYVKIYLAVQNPDFVSKGSDTRIAKRMAVLIFTDFTCMAPISFFAISAAFKWPLITVTNAKILLVLFYPLNSCANPFLYAIFTKAFRRDFFILMSRLGYCEAQAHMYKMDNSNSRSGGAMECPRAVVKLTSFNELDLSGSGAGTCSFES</sequence>
<dbReference type="GO" id="GO:0005886">
    <property type="term" value="C:plasma membrane"/>
    <property type="evidence" value="ECO:0007669"/>
    <property type="project" value="UniProtKB-SubCell"/>
</dbReference>
<evidence type="ECO:0000256" key="6">
    <source>
        <dbReference type="ARBA" id="ARBA00022989"/>
    </source>
</evidence>
<evidence type="ECO:0000256" key="12">
    <source>
        <dbReference type="SAM" id="Phobius"/>
    </source>
</evidence>